<dbReference type="InterPro" id="IPR035984">
    <property type="entry name" value="Acyl-CoA-binding_sf"/>
</dbReference>
<dbReference type="Pfam" id="PF00887">
    <property type="entry name" value="ACBP"/>
    <property type="match status" value="1"/>
</dbReference>
<dbReference type="PRINTS" id="PR00689">
    <property type="entry name" value="ACOABINDINGP"/>
</dbReference>
<dbReference type="EMBL" id="CYHF01000003">
    <property type="protein sequence ID" value="CUA96009.1"/>
    <property type="molecule type" value="Genomic_DNA"/>
</dbReference>
<dbReference type="PROSITE" id="PS51228">
    <property type="entry name" value="ACB_2"/>
    <property type="match status" value="1"/>
</dbReference>
<dbReference type="PANTHER" id="PTHR23310:SF62">
    <property type="entry name" value="ACYL-COA BINDING PROTEIN 1, ISOFORM A"/>
    <property type="match status" value="1"/>
</dbReference>
<evidence type="ECO:0000313" key="4">
    <source>
        <dbReference type="Proteomes" id="UP000183649"/>
    </source>
</evidence>
<organism evidence="3 4">
    <name type="scientific">Thiomonas bhubaneswarensis</name>
    <dbReference type="NCBI Taxonomy" id="339866"/>
    <lineage>
        <taxon>Bacteria</taxon>
        <taxon>Pseudomonadati</taxon>
        <taxon>Pseudomonadota</taxon>
        <taxon>Betaproteobacteria</taxon>
        <taxon>Burkholderiales</taxon>
        <taxon>Thiomonas</taxon>
    </lineage>
</organism>
<keyword evidence="4" id="KW-1185">Reference proteome</keyword>
<dbReference type="Gene3D" id="1.20.80.10">
    <property type="match status" value="1"/>
</dbReference>
<name>A0A0K6HYL7_9BURK</name>
<proteinExistence type="predicted"/>
<sequence length="90" mass="9687">MTSAVISADLQTAFDAAVARSKTLSTRPDNLTLLQLYALYKQGSSGDVSGERPGMTDFVARAKWDAWAALRGTSRAQAMQRYIDAIGDMG</sequence>
<dbReference type="SUPFAM" id="SSF47027">
    <property type="entry name" value="Acyl-CoA binding protein"/>
    <property type="match status" value="1"/>
</dbReference>
<evidence type="ECO:0000256" key="1">
    <source>
        <dbReference type="ARBA" id="ARBA00023121"/>
    </source>
</evidence>
<dbReference type="STRING" id="339866.GCA_001418255_01227"/>
<reference evidence="4" key="1">
    <citation type="submission" date="2015-08" db="EMBL/GenBank/DDBJ databases">
        <authorList>
            <person name="Varghese N."/>
        </authorList>
    </citation>
    <scope>NUCLEOTIDE SEQUENCE [LARGE SCALE GENOMIC DNA]</scope>
    <source>
        <strain evidence="4">DSM 18181</strain>
    </source>
</reference>
<feature type="domain" description="ACB" evidence="2">
    <location>
        <begin position="10"/>
        <end position="90"/>
    </location>
</feature>
<gene>
    <name evidence="3" type="ORF">Ga0061069_103348</name>
</gene>
<protein>
    <submittedName>
        <fullName evidence="3">Acyl-CoA-binding protein</fullName>
    </submittedName>
</protein>
<evidence type="ECO:0000313" key="3">
    <source>
        <dbReference type="EMBL" id="CUA96009.1"/>
    </source>
</evidence>
<dbReference type="OrthoDB" id="5625302at2"/>
<dbReference type="RefSeq" id="WP_055450121.1">
    <property type="nucleotide sequence ID" value="NZ_CYHF01000003.1"/>
</dbReference>
<accession>A0A0K6HYL7</accession>
<dbReference type="GO" id="GO:0000062">
    <property type="term" value="F:fatty-acyl-CoA binding"/>
    <property type="evidence" value="ECO:0007669"/>
    <property type="project" value="InterPro"/>
</dbReference>
<dbReference type="InterPro" id="IPR000582">
    <property type="entry name" value="Acyl-CoA-binding_protein"/>
</dbReference>
<dbReference type="PANTHER" id="PTHR23310">
    <property type="entry name" value="ACYL-COA-BINDING PROTEIN, ACBP"/>
    <property type="match status" value="1"/>
</dbReference>
<evidence type="ECO:0000259" key="2">
    <source>
        <dbReference type="PROSITE" id="PS51228"/>
    </source>
</evidence>
<dbReference type="GO" id="GO:0006631">
    <property type="term" value="P:fatty acid metabolic process"/>
    <property type="evidence" value="ECO:0007669"/>
    <property type="project" value="TreeGrafter"/>
</dbReference>
<dbReference type="InterPro" id="IPR014352">
    <property type="entry name" value="FERM/acyl-CoA-bd_prot_sf"/>
</dbReference>
<dbReference type="Proteomes" id="UP000183649">
    <property type="component" value="Unassembled WGS sequence"/>
</dbReference>
<dbReference type="AlphaFoldDB" id="A0A0K6HYL7"/>
<keyword evidence="1" id="KW-0446">Lipid-binding</keyword>